<feature type="region of interest" description="Disordered" evidence="1">
    <location>
        <begin position="25"/>
        <end position="54"/>
    </location>
</feature>
<evidence type="ECO:0000256" key="1">
    <source>
        <dbReference type="SAM" id="MobiDB-lite"/>
    </source>
</evidence>
<dbReference type="AlphaFoldDB" id="A0A835R0W6"/>
<dbReference type="EMBL" id="JADCNM010000006">
    <property type="protein sequence ID" value="KAG0477948.1"/>
    <property type="molecule type" value="Genomic_DNA"/>
</dbReference>
<gene>
    <name evidence="2" type="ORF">HPP92_012667</name>
</gene>
<evidence type="ECO:0000313" key="2">
    <source>
        <dbReference type="EMBL" id="KAG0477948.1"/>
    </source>
</evidence>
<accession>A0A835R0W6</accession>
<dbReference type="Proteomes" id="UP000639772">
    <property type="component" value="Chromosome 6"/>
</dbReference>
<evidence type="ECO:0000313" key="3">
    <source>
        <dbReference type="Proteomes" id="UP000639772"/>
    </source>
</evidence>
<reference evidence="2 3" key="1">
    <citation type="journal article" date="2020" name="Nat. Food">
        <title>A phased Vanilla planifolia genome enables genetic improvement of flavour and production.</title>
        <authorList>
            <person name="Hasing T."/>
            <person name="Tang H."/>
            <person name="Brym M."/>
            <person name="Khazi F."/>
            <person name="Huang T."/>
            <person name="Chambers A.H."/>
        </authorList>
    </citation>
    <scope>NUCLEOTIDE SEQUENCE [LARGE SCALE GENOMIC DNA]</scope>
    <source>
        <tissue evidence="2">Leaf</tissue>
    </source>
</reference>
<protein>
    <submittedName>
        <fullName evidence="2">Uncharacterized protein</fullName>
    </submittedName>
</protein>
<comment type="caution">
    <text evidence="2">The sequence shown here is derived from an EMBL/GenBank/DDBJ whole genome shotgun (WGS) entry which is preliminary data.</text>
</comment>
<sequence length="54" mass="6472">MDPVRFTRRSRYAWNPLKRLLMPKFEKSSWEQDPSGTRKTDAEQSTEESKKVNK</sequence>
<proteinExistence type="predicted"/>
<organism evidence="2 3">
    <name type="scientific">Vanilla planifolia</name>
    <name type="common">Vanilla</name>
    <dbReference type="NCBI Taxonomy" id="51239"/>
    <lineage>
        <taxon>Eukaryota</taxon>
        <taxon>Viridiplantae</taxon>
        <taxon>Streptophyta</taxon>
        <taxon>Embryophyta</taxon>
        <taxon>Tracheophyta</taxon>
        <taxon>Spermatophyta</taxon>
        <taxon>Magnoliopsida</taxon>
        <taxon>Liliopsida</taxon>
        <taxon>Asparagales</taxon>
        <taxon>Orchidaceae</taxon>
        <taxon>Vanilloideae</taxon>
        <taxon>Vanilleae</taxon>
        <taxon>Vanilla</taxon>
    </lineage>
</organism>
<name>A0A835R0W6_VANPL</name>